<keyword evidence="1" id="KW-0812">Transmembrane</keyword>
<keyword evidence="3" id="KW-1185">Reference proteome</keyword>
<dbReference type="PATRIC" id="fig|698760.3.peg.5169"/>
<evidence type="ECO:0000256" key="1">
    <source>
        <dbReference type="SAM" id="Phobius"/>
    </source>
</evidence>
<keyword evidence="1" id="KW-1133">Transmembrane helix</keyword>
<dbReference type="Proteomes" id="UP000010931">
    <property type="component" value="Unassembled WGS sequence"/>
</dbReference>
<gene>
    <name evidence="2" type="ORF">STRTUCAR8_01633</name>
</gene>
<evidence type="ECO:0000313" key="3">
    <source>
        <dbReference type="Proteomes" id="UP000010931"/>
    </source>
</evidence>
<sequence length="56" mass="5740">MRAPTAKAAADTAILVRVACAVLVEFMVFFLRSFWEAGLGQLCGGRAGGIGGIVGI</sequence>
<evidence type="ECO:0000313" key="2">
    <source>
        <dbReference type="EMBL" id="ELP65863.1"/>
    </source>
</evidence>
<feature type="transmembrane region" description="Helical" evidence="1">
    <location>
        <begin position="12"/>
        <end position="31"/>
    </location>
</feature>
<name>L7F2L4_STRT8</name>
<dbReference type="AlphaFoldDB" id="L7F2L4"/>
<reference evidence="2 3" key="1">
    <citation type="journal article" date="2011" name="Plasmid">
        <title>Streptomyces turgidiscabies Car8 contains a modular pathogenicity island that shares virulence genes with other actinobacterial plant pathogens.</title>
        <authorList>
            <person name="Huguet-Tapia J.C."/>
            <person name="Badger J.H."/>
            <person name="Loria R."/>
            <person name="Pettis G.S."/>
        </authorList>
    </citation>
    <scope>NUCLEOTIDE SEQUENCE [LARGE SCALE GENOMIC DNA]</scope>
    <source>
        <strain evidence="2 3">Car8</strain>
    </source>
</reference>
<accession>L7F2L4</accession>
<organism evidence="2 3">
    <name type="scientific">Streptomyces turgidiscabies (strain Car8)</name>
    <dbReference type="NCBI Taxonomy" id="698760"/>
    <lineage>
        <taxon>Bacteria</taxon>
        <taxon>Bacillati</taxon>
        <taxon>Actinomycetota</taxon>
        <taxon>Actinomycetes</taxon>
        <taxon>Kitasatosporales</taxon>
        <taxon>Streptomycetaceae</taxon>
        <taxon>Streptomyces</taxon>
    </lineage>
</organism>
<proteinExistence type="predicted"/>
<comment type="caution">
    <text evidence="2">The sequence shown here is derived from an EMBL/GenBank/DDBJ whole genome shotgun (WGS) entry which is preliminary data.</text>
</comment>
<keyword evidence="1" id="KW-0472">Membrane</keyword>
<protein>
    <submittedName>
        <fullName evidence="2">Uncharacterized protein</fullName>
    </submittedName>
</protein>
<dbReference type="EMBL" id="AEJB01000361">
    <property type="protein sequence ID" value="ELP65863.1"/>
    <property type="molecule type" value="Genomic_DNA"/>
</dbReference>